<sequence>MIIKHRVNISEIQFDSDFSLLDRIYQQRNITDVTQLDTSLAKLHDYKLLTGIDAAVSLLLDSLKVQRKICIVGDFDADGATSCALSLRGLTALGFKNVSYQVPNRFDFGYGLTPEIVNYIASDAANKPDLIITVDNGISSISGVAVAKQLGIDVIVTDHHLPGAELPKADAIINPNQAFDEFPSKMLAGVGVMFYLLMALRAALRDLDWFNLNNQTEPQLAKWLDIVALGTIADVVPLDHNNRILVAQGLARIRAGKCSPGILALLKVAGKDYQRCVASDIGFTVGPRLNAAGRLDDITIGIECLLTDDDAIAMQYAQQLDQLNRERKTIESEMRESAEQHLSALNFSDSNSAELPLGLCLYQADWHQGVIGILASRIKEQTHRPVIAFAKSTENEIKGSARSIPGLHIRDVLESVSAAHPNLIIKFGGHAMAAGLSLRESDFELFNTAFSYELSKSLDKNLLQNVIYSDGELEEKYLTLKTAENLRYALPWGQGFPEPVFDGEFEVVQSRVVGKKHLKLVLRGAESDTEYDAIAFNQSDNNDLYENDVISIAYRLDVNEYLGRESLQLMVEHIFQE</sequence>
<comment type="similarity">
    <text evidence="1">Belongs to the RecJ family.</text>
</comment>
<dbReference type="InterPro" id="IPR004610">
    <property type="entry name" value="RecJ"/>
</dbReference>
<feature type="domain" description="DDH" evidence="7">
    <location>
        <begin position="68"/>
        <end position="231"/>
    </location>
</feature>
<dbReference type="GO" id="GO:0006310">
    <property type="term" value="P:DNA recombination"/>
    <property type="evidence" value="ECO:0007669"/>
    <property type="project" value="InterPro"/>
</dbReference>
<keyword evidence="5 10" id="KW-0269">Exonuclease</keyword>
<gene>
    <name evidence="10" type="ORF">MNBD_GAMMA22-748</name>
</gene>
<feature type="domain" description="RecJ OB" evidence="9">
    <location>
        <begin position="470"/>
        <end position="573"/>
    </location>
</feature>
<evidence type="ECO:0000256" key="5">
    <source>
        <dbReference type="ARBA" id="ARBA00022839"/>
    </source>
</evidence>
<dbReference type="SUPFAM" id="SSF64182">
    <property type="entry name" value="DHH phosphoesterases"/>
    <property type="match status" value="1"/>
</dbReference>
<dbReference type="EMBL" id="UOFS01000013">
    <property type="protein sequence ID" value="VAW93503.1"/>
    <property type="molecule type" value="Genomic_DNA"/>
</dbReference>
<dbReference type="InterPro" id="IPR041122">
    <property type="entry name" value="RecJ_OB"/>
</dbReference>
<dbReference type="PANTHER" id="PTHR30255">
    <property type="entry name" value="SINGLE-STRANDED-DNA-SPECIFIC EXONUCLEASE RECJ"/>
    <property type="match status" value="1"/>
</dbReference>
<evidence type="ECO:0000256" key="4">
    <source>
        <dbReference type="ARBA" id="ARBA00022801"/>
    </source>
</evidence>
<name>A0A3B1A059_9ZZZZ</name>
<evidence type="ECO:0000313" key="10">
    <source>
        <dbReference type="EMBL" id="VAW93503.1"/>
    </source>
</evidence>
<dbReference type="GO" id="GO:0008409">
    <property type="term" value="F:5'-3' exonuclease activity"/>
    <property type="evidence" value="ECO:0007669"/>
    <property type="project" value="InterPro"/>
</dbReference>
<dbReference type="InterPro" id="IPR051673">
    <property type="entry name" value="SSDNA_exonuclease_RecJ"/>
</dbReference>
<keyword evidence="6" id="KW-0175">Coiled coil</keyword>
<organism evidence="10">
    <name type="scientific">hydrothermal vent metagenome</name>
    <dbReference type="NCBI Taxonomy" id="652676"/>
    <lineage>
        <taxon>unclassified sequences</taxon>
        <taxon>metagenomes</taxon>
        <taxon>ecological metagenomes</taxon>
    </lineage>
</organism>
<accession>A0A3B1A059</accession>
<reference evidence="10" key="1">
    <citation type="submission" date="2018-06" db="EMBL/GenBank/DDBJ databases">
        <authorList>
            <person name="Zhirakovskaya E."/>
        </authorList>
    </citation>
    <scope>NUCLEOTIDE SEQUENCE</scope>
</reference>
<dbReference type="AlphaFoldDB" id="A0A3B1A059"/>
<dbReference type="GO" id="GO:0003676">
    <property type="term" value="F:nucleic acid binding"/>
    <property type="evidence" value="ECO:0007669"/>
    <property type="project" value="InterPro"/>
</dbReference>
<dbReference type="Pfam" id="PF01368">
    <property type="entry name" value="DHH"/>
    <property type="match status" value="1"/>
</dbReference>
<dbReference type="InterPro" id="IPR038763">
    <property type="entry name" value="DHH_sf"/>
</dbReference>
<dbReference type="GO" id="GO:0006281">
    <property type="term" value="P:DNA repair"/>
    <property type="evidence" value="ECO:0007669"/>
    <property type="project" value="InterPro"/>
</dbReference>
<dbReference type="InterPro" id="IPR001667">
    <property type="entry name" value="DDH_dom"/>
</dbReference>
<evidence type="ECO:0000256" key="6">
    <source>
        <dbReference type="SAM" id="Coils"/>
    </source>
</evidence>
<keyword evidence="3" id="KW-0540">Nuclease</keyword>
<evidence type="ECO:0000256" key="1">
    <source>
        <dbReference type="ARBA" id="ARBA00005915"/>
    </source>
</evidence>
<feature type="domain" description="DHHA1" evidence="8">
    <location>
        <begin position="361"/>
        <end position="453"/>
    </location>
</feature>
<dbReference type="Gene3D" id="3.10.310.30">
    <property type="match status" value="1"/>
</dbReference>
<protein>
    <recommendedName>
        <fullName evidence="2">Single-stranded-DNA-specific exonuclease RecJ</fullName>
    </recommendedName>
</protein>
<dbReference type="Pfam" id="PF17768">
    <property type="entry name" value="RecJ_OB"/>
    <property type="match status" value="1"/>
</dbReference>
<dbReference type="Pfam" id="PF02272">
    <property type="entry name" value="DHHA1"/>
    <property type="match status" value="1"/>
</dbReference>
<evidence type="ECO:0000259" key="9">
    <source>
        <dbReference type="Pfam" id="PF17768"/>
    </source>
</evidence>
<evidence type="ECO:0000256" key="2">
    <source>
        <dbReference type="ARBA" id="ARBA00019841"/>
    </source>
</evidence>
<dbReference type="NCBIfam" id="TIGR00644">
    <property type="entry name" value="recJ"/>
    <property type="match status" value="1"/>
</dbReference>
<dbReference type="Gene3D" id="3.90.1640.30">
    <property type="match status" value="1"/>
</dbReference>
<evidence type="ECO:0000259" key="8">
    <source>
        <dbReference type="Pfam" id="PF02272"/>
    </source>
</evidence>
<feature type="coiled-coil region" evidence="6">
    <location>
        <begin position="313"/>
        <end position="340"/>
    </location>
</feature>
<dbReference type="PANTHER" id="PTHR30255:SF2">
    <property type="entry name" value="SINGLE-STRANDED-DNA-SPECIFIC EXONUCLEASE RECJ"/>
    <property type="match status" value="1"/>
</dbReference>
<proteinExistence type="inferred from homology"/>
<evidence type="ECO:0000256" key="3">
    <source>
        <dbReference type="ARBA" id="ARBA00022722"/>
    </source>
</evidence>
<evidence type="ECO:0000259" key="7">
    <source>
        <dbReference type="Pfam" id="PF01368"/>
    </source>
</evidence>
<keyword evidence="4" id="KW-0378">Hydrolase</keyword>
<dbReference type="InterPro" id="IPR003156">
    <property type="entry name" value="DHHA1_dom"/>
</dbReference>
<dbReference type="FunFam" id="3.90.1640.30:FF:000001">
    <property type="entry name" value="Single-stranded-DNA-specific exonuclease RecJ"/>
    <property type="match status" value="1"/>
</dbReference>